<dbReference type="Pfam" id="PF19824">
    <property type="entry name" value="Tlp"/>
    <property type="match status" value="1"/>
</dbReference>
<evidence type="ECO:0000256" key="2">
    <source>
        <dbReference type="SAM" id="MobiDB-lite"/>
    </source>
</evidence>
<dbReference type="OrthoDB" id="1799076at2"/>
<dbReference type="GO" id="GO:0030435">
    <property type="term" value="P:sporulation resulting in formation of a cellular spore"/>
    <property type="evidence" value="ECO:0007669"/>
    <property type="project" value="UniProtKB-KW"/>
</dbReference>
<evidence type="ECO:0000313" key="3">
    <source>
        <dbReference type="EMBL" id="RNA69450.1"/>
    </source>
</evidence>
<comment type="caution">
    <text evidence="3">The sequence shown here is derived from an EMBL/GenBank/DDBJ whole genome shotgun (WGS) entry which is preliminary data.</text>
</comment>
<feature type="compositionally biased region" description="Acidic residues" evidence="2">
    <location>
        <begin position="27"/>
        <end position="40"/>
    </location>
</feature>
<feature type="compositionally biased region" description="Basic and acidic residues" evidence="2">
    <location>
        <begin position="41"/>
        <end position="76"/>
    </location>
</feature>
<comment type="induction">
    <text evidence="1">Expressed only in the forespore compartment of sporulating cells.</text>
</comment>
<protein>
    <recommendedName>
        <fullName evidence="1">Small, acid-soluble spore protein Tlp</fullName>
    </recommendedName>
</protein>
<dbReference type="RefSeq" id="WP_122896970.1">
    <property type="nucleotide sequence ID" value="NZ_RHIB01000001.1"/>
</dbReference>
<dbReference type="HAMAP" id="MF_01506">
    <property type="entry name" value="Tlp"/>
    <property type="match status" value="1"/>
</dbReference>
<proteinExistence type="evidence at transcript level"/>
<dbReference type="InterPro" id="IPR017524">
    <property type="entry name" value="SASP_thioredoxin-like"/>
</dbReference>
<dbReference type="AlphaFoldDB" id="A0A3M7TUY5"/>
<name>A0A3M7TUY5_9BACI</name>
<dbReference type="Proteomes" id="UP000278746">
    <property type="component" value="Unassembled WGS sequence"/>
</dbReference>
<dbReference type="EMBL" id="RHIB01000001">
    <property type="protein sequence ID" value="RNA69450.1"/>
    <property type="molecule type" value="Genomic_DNA"/>
</dbReference>
<feature type="compositionally biased region" description="Basic and acidic residues" evidence="2">
    <location>
        <begin position="1"/>
        <end position="17"/>
    </location>
</feature>
<gene>
    <name evidence="1" type="primary">tlp</name>
    <name evidence="3" type="ORF">EBO34_05805</name>
</gene>
<feature type="region of interest" description="Disordered" evidence="2">
    <location>
        <begin position="1"/>
        <end position="76"/>
    </location>
</feature>
<keyword evidence="1" id="KW-0749">Sporulation</keyword>
<keyword evidence="4" id="KW-1185">Reference proteome</keyword>
<dbReference type="NCBIfam" id="TIGR03090">
    <property type="entry name" value="SASP_tlp"/>
    <property type="match status" value="1"/>
</dbReference>
<reference evidence="3 4" key="1">
    <citation type="submission" date="2018-10" db="EMBL/GenBank/DDBJ databases">
        <title>Bacillus Keqinensis sp. nov., a moderately halophilic bacterium isolated from a saline-alkaline lake.</title>
        <authorList>
            <person name="Wang H."/>
        </authorList>
    </citation>
    <scope>NUCLEOTIDE SEQUENCE [LARGE SCALE GENOMIC DNA]</scope>
    <source>
        <strain evidence="3 4">KQ-3</strain>
    </source>
</reference>
<comment type="similarity">
    <text evidence="1">Belongs to the Tlp family.</text>
</comment>
<comment type="subcellular location">
    <subcellularLocation>
        <location evidence="1">Spore core</location>
    </subcellularLocation>
</comment>
<organism evidence="3 4">
    <name type="scientific">Alteribacter keqinensis</name>
    <dbReference type="NCBI Taxonomy" id="2483800"/>
    <lineage>
        <taxon>Bacteria</taxon>
        <taxon>Bacillati</taxon>
        <taxon>Bacillota</taxon>
        <taxon>Bacilli</taxon>
        <taxon>Bacillales</taxon>
        <taxon>Bacillaceae</taxon>
        <taxon>Alteribacter</taxon>
    </lineage>
</organism>
<evidence type="ECO:0000256" key="1">
    <source>
        <dbReference type="HAMAP-Rule" id="MF_01506"/>
    </source>
</evidence>
<accession>A0A3M7TUY5</accession>
<evidence type="ECO:0000313" key="4">
    <source>
        <dbReference type="Proteomes" id="UP000278746"/>
    </source>
</evidence>
<sequence>MKAKPDKRQDNVEKLEQMVENTQENIEAAEETADNLDLTEEDRQAIQDKNHRRQESIESFKAEIADEQGDRERGEY</sequence>
<dbReference type="GO" id="GO:0030436">
    <property type="term" value="P:asexual sporulation"/>
    <property type="evidence" value="ECO:0007669"/>
    <property type="project" value="UniProtKB-UniRule"/>
</dbReference>